<dbReference type="InterPro" id="IPR043767">
    <property type="entry name" value="DUF5713"/>
</dbReference>
<proteinExistence type="predicted"/>
<dbReference type="RefSeq" id="WP_092740527.1">
    <property type="nucleotide sequence ID" value="NZ_FNOV01000007.1"/>
</dbReference>
<dbReference type="EMBL" id="FNOV01000007">
    <property type="protein sequence ID" value="SDY33645.1"/>
    <property type="molecule type" value="Genomic_DNA"/>
</dbReference>
<sequence>MQSKKLPADFFYLVDMYQDDYFPAFLVDKIKGAIEEVVGFLEKGQSSETEIQAGLDQMTSKINDLQDEFEENDSEIETGARESIAATVEEILRFFEVGIATEEAIREWDW</sequence>
<protein>
    <submittedName>
        <fullName evidence="1">Uncharacterized protein</fullName>
    </submittedName>
</protein>
<organism evidence="1 2">
    <name type="scientific">Hymenobacter psychrophilus</name>
    <dbReference type="NCBI Taxonomy" id="651662"/>
    <lineage>
        <taxon>Bacteria</taxon>
        <taxon>Pseudomonadati</taxon>
        <taxon>Bacteroidota</taxon>
        <taxon>Cytophagia</taxon>
        <taxon>Cytophagales</taxon>
        <taxon>Hymenobacteraceae</taxon>
        <taxon>Hymenobacter</taxon>
    </lineage>
</organism>
<evidence type="ECO:0000313" key="2">
    <source>
        <dbReference type="Proteomes" id="UP000199249"/>
    </source>
</evidence>
<dbReference type="OrthoDB" id="8795357at2"/>
<name>A0A1H3J228_9BACT</name>
<dbReference type="AlphaFoldDB" id="A0A1H3J228"/>
<dbReference type="Pfam" id="PF18977">
    <property type="entry name" value="DUF5713"/>
    <property type="match status" value="1"/>
</dbReference>
<reference evidence="2" key="1">
    <citation type="submission" date="2016-10" db="EMBL/GenBank/DDBJ databases">
        <authorList>
            <person name="Varghese N."/>
            <person name="Submissions S."/>
        </authorList>
    </citation>
    <scope>NUCLEOTIDE SEQUENCE [LARGE SCALE GENOMIC DNA]</scope>
    <source>
        <strain evidence="2">CGMCC 1.8975</strain>
    </source>
</reference>
<accession>A0A1H3J228</accession>
<dbReference type="STRING" id="651662.SAMN04488069_107241"/>
<keyword evidence="2" id="KW-1185">Reference proteome</keyword>
<evidence type="ECO:0000313" key="1">
    <source>
        <dbReference type="EMBL" id="SDY33645.1"/>
    </source>
</evidence>
<gene>
    <name evidence="1" type="ORF">SAMN04488069_107241</name>
</gene>
<dbReference type="Proteomes" id="UP000199249">
    <property type="component" value="Unassembled WGS sequence"/>
</dbReference>